<comment type="caution">
    <text evidence="6">The sequence shown here is derived from an EMBL/GenBank/DDBJ whole genome shotgun (WGS) entry which is preliminary data.</text>
</comment>
<keyword evidence="2" id="KW-1015">Disulfide bond</keyword>
<dbReference type="EMBL" id="JAHRIP010060657">
    <property type="protein sequence ID" value="MEQ2304949.1"/>
    <property type="molecule type" value="Genomic_DNA"/>
</dbReference>
<dbReference type="InterPro" id="IPR036179">
    <property type="entry name" value="Ig-like_dom_sf"/>
</dbReference>
<feature type="compositionally biased region" description="Basic and acidic residues" evidence="3">
    <location>
        <begin position="371"/>
        <end position="380"/>
    </location>
</feature>
<dbReference type="InterPro" id="IPR050488">
    <property type="entry name" value="Ig_Fc_receptor"/>
</dbReference>
<dbReference type="SUPFAM" id="SSF48726">
    <property type="entry name" value="Immunoglobulin"/>
    <property type="match status" value="3"/>
</dbReference>
<evidence type="ECO:0000259" key="5">
    <source>
        <dbReference type="PROSITE" id="PS50835"/>
    </source>
</evidence>
<accession>A0ABV0ZFE3</accession>
<feature type="non-terminal residue" evidence="6">
    <location>
        <position position="1"/>
    </location>
</feature>
<name>A0ABV0ZFE3_9TELE</name>
<keyword evidence="1" id="KW-0732">Signal</keyword>
<feature type="domain" description="Ig-like" evidence="5">
    <location>
        <begin position="95"/>
        <end position="171"/>
    </location>
</feature>
<keyword evidence="7" id="KW-1185">Reference proteome</keyword>
<evidence type="ECO:0000256" key="3">
    <source>
        <dbReference type="SAM" id="MobiDB-lite"/>
    </source>
</evidence>
<reference evidence="6 7" key="1">
    <citation type="submission" date="2021-06" db="EMBL/GenBank/DDBJ databases">
        <authorList>
            <person name="Palmer J.M."/>
        </authorList>
    </citation>
    <scope>NUCLEOTIDE SEQUENCE [LARGE SCALE GENOMIC DNA]</scope>
    <source>
        <strain evidence="6 7">AS_MEX2019</strain>
        <tissue evidence="6">Muscle</tissue>
    </source>
</reference>
<dbReference type="InterPro" id="IPR013783">
    <property type="entry name" value="Ig-like_fold"/>
</dbReference>
<gene>
    <name evidence="6" type="ORF">AMECASPLE_032490</name>
</gene>
<feature type="transmembrane region" description="Helical" evidence="4">
    <location>
        <begin position="290"/>
        <end position="313"/>
    </location>
</feature>
<sequence>DEPRASLTAERTILPAGGSVALSCSVDRSTDWKFYWFRQESESSTAQLIGSNEPDGVLSVSEGGVYSCTGGKGDPVFYTETSNKVSIQETEKLVPVLSVSPSWLSPGASVTLSCEVKPQSARWRFFWYKAVPELSVRSYSCELLPNITSRTEQNSYIVHGQTHTAGYVCRAGRGEPVDYTGYSEPKFVWSEDPHPAASLSVSPDRVQHFSSDSVSLSCEGKSAEWTVWRFTETDPLSDCSIWGNMNRSTCTINPYWYHSGVYWCESGSGEFSNAVNITVQITVSSPVSSLFPVLLICGPVSGIVLIILLVLLWRCRRPKDLSDIRLNQSESRNQTSATNHGVTQTDSPVYSSLLHGDTSLYETIQPCRTSGNERPHHPAEGSDYVNVEPDSRFNYNDHPEQRTGQ</sequence>
<dbReference type="PANTHER" id="PTHR11481">
    <property type="entry name" value="IMMUNOGLOBULIN FC RECEPTOR"/>
    <property type="match status" value="1"/>
</dbReference>
<dbReference type="SMART" id="SM00409">
    <property type="entry name" value="IG"/>
    <property type="match status" value="2"/>
</dbReference>
<evidence type="ECO:0000256" key="2">
    <source>
        <dbReference type="ARBA" id="ARBA00023157"/>
    </source>
</evidence>
<dbReference type="InterPro" id="IPR007110">
    <property type="entry name" value="Ig-like_dom"/>
</dbReference>
<protein>
    <recommendedName>
        <fullName evidence="5">Ig-like domain-containing protein</fullName>
    </recommendedName>
</protein>
<feature type="region of interest" description="Disordered" evidence="3">
    <location>
        <begin position="366"/>
        <end position="405"/>
    </location>
</feature>
<feature type="domain" description="Ig-like" evidence="5">
    <location>
        <begin position="3"/>
        <end position="86"/>
    </location>
</feature>
<dbReference type="Proteomes" id="UP001469553">
    <property type="component" value="Unassembled WGS sequence"/>
</dbReference>
<keyword evidence="4" id="KW-0812">Transmembrane</keyword>
<keyword evidence="4" id="KW-1133">Transmembrane helix</keyword>
<keyword evidence="4" id="KW-0472">Membrane</keyword>
<evidence type="ECO:0000256" key="4">
    <source>
        <dbReference type="SAM" id="Phobius"/>
    </source>
</evidence>
<dbReference type="PANTHER" id="PTHR11481:SF64">
    <property type="entry name" value="FC RECEPTOR-LIKE PROTEIN 4"/>
    <property type="match status" value="1"/>
</dbReference>
<dbReference type="PROSITE" id="PS50835">
    <property type="entry name" value="IG_LIKE"/>
    <property type="match status" value="2"/>
</dbReference>
<evidence type="ECO:0000313" key="7">
    <source>
        <dbReference type="Proteomes" id="UP001469553"/>
    </source>
</evidence>
<evidence type="ECO:0000313" key="6">
    <source>
        <dbReference type="EMBL" id="MEQ2304949.1"/>
    </source>
</evidence>
<proteinExistence type="predicted"/>
<feature type="compositionally biased region" description="Basic and acidic residues" evidence="3">
    <location>
        <begin position="389"/>
        <end position="405"/>
    </location>
</feature>
<dbReference type="Gene3D" id="2.60.40.10">
    <property type="entry name" value="Immunoglobulins"/>
    <property type="match status" value="3"/>
</dbReference>
<dbReference type="InterPro" id="IPR003599">
    <property type="entry name" value="Ig_sub"/>
</dbReference>
<evidence type="ECO:0000256" key="1">
    <source>
        <dbReference type="ARBA" id="ARBA00022729"/>
    </source>
</evidence>
<organism evidence="6 7">
    <name type="scientific">Ameca splendens</name>
    <dbReference type="NCBI Taxonomy" id="208324"/>
    <lineage>
        <taxon>Eukaryota</taxon>
        <taxon>Metazoa</taxon>
        <taxon>Chordata</taxon>
        <taxon>Craniata</taxon>
        <taxon>Vertebrata</taxon>
        <taxon>Euteleostomi</taxon>
        <taxon>Actinopterygii</taxon>
        <taxon>Neopterygii</taxon>
        <taxon>Teleostei</taxon>
        <taxon>Neoteleostei</taxon>
        <taxon>Acanthomorphata</taxon>
        <taxon>Ovalentaria</taxon>
        <taxon>Atherinomorphae</taxon>
        <taxon>Cyprinodontiformes</taxon>
        <taxon>Goodeidae</taxon>
        <taxon>Ameca</taxon>
    </lineage>
</organism>